<dbReference type="Pfam" id="PF07494">
    <property type="entry name" value="Reg_prop"/>
    <property type="match status" value="6"/>
</dbReference>
<dbReference type="InterPro" id="IPR015943">
    <property type="entry name" value="WD40/YVTN_repeat-like_dom_sf"/>
</dbReference>
<dbReference type="CDD" id="cd00146">
    <property type="entry name" value="PKD"/>
    <property type="match status" value="1"/>
</dbReference>
<dbReference type="SUPFAM" id="SSF46689">
    <property type="entry name" value="Homeodomain-like"/>
    <property type="match status" value="1"/>
</dbReference>
<feature type="domain" description="HTH araC/xylS-type" evidence="14">
    <location>
        <begin position="1260"/>
        <end position="1359"/>
    </location>
</feature>
<dbReference type="SUPFAM" id="SSF63829">
    <property type="entry name" value="Calcium-dependent phosphotriesterase"/>
    <property type="match status" value="3"/>
</dbReference>
<evidence type="ECO:0000256" key="10">
    <source>
        <dbReference type="ARBA" id="ARBA00023125"/>
    </source>
</evidence>
<accession>A0A2N3I880</accession>
<dbReference type="InterPro" id="IPR013783">
    <property type="entry name" value="Ig-like_fold"/>
</dbReference>
<dbReference type="InterPro" id="IPR036890">
    <property type="entry name" value="HATPase_C_sf"/>
</dbReference>
<keyword evidence="8" id="KW-0902">Two-component regulatory system</keyword>
<keyword evidence="3 12" id="KW-0597">Phosphoprotein</keyword>
<dbReference type="InterPro" id="IPR004358">
    <property type="entry name" value="Sig_transdc_His_kin-like_C"/>
</dbReference>
<keyword evidence="18" id="KW-1185">Reference proteome</keyword>
<dbReference type="GO" id="GO:0003700">
    <property type="term" value="F:DNA-binding transcription factor activity"/>
    <property type="evidence" value="ECO:0007669"/>
    <property type="project" value="InterPro"/>
</dbReference>
<keyword evidence="6" id="KW-0418">Kinase</keyword>
<dbReference type="Gene3D" id="3.30.565.10">
    <property type="entry name" value="Histidine kinase-like ATPase, C-terminal domain"/>
    <property type="match status" value="1"/>
</dbReference>
<reference evidence="17 18" key="1">
    <citation type="journal article" date="2017" name="Front. Microbiol.">
        <title>Labilibaculum manganireducens gen. nov., sp. nov. and Labilibaculum filiforme sp. nov., Novel Bacteroidetes Isolated from Subsurface Sediments of the Baltic Sea.</title>
        <authorList>
            <person name="Vandieken V."/>
            <person name="Marshall I.P."/>
            <person name="Niemann H."/>
            <person name="Engelen B."/>
            <person name="Cypionka H."/>
        </authorList>
    </citation>
    <scope>NUCLEOTIDE SEQUENCE [LARGE SCALE GENOMIC DNA]</scope>
    <source>
        <strain evidence="17 18">59.10-2M</strain>
    </source>
</reference>
<keyword evidence="11" id="KW-0804">Transcription</keyword>
<evidence type="ECO:0000256" key="6">
    <source>
        <dbReference type="ARBA" id="ARBA00022777"/>
    </source>
</evidence>
<dbReference type="GO" id="GO:0043565">
    <property type="term" value="F:sequence-specific DNA binding"/>
    <property type="evidence" value="ECO:0007669"/>
    <property type="project" value="InterPro"/>
</dbReference>
<dbReference type="CDD" id="cd00082">
    <property type="entry name" value="HisKA"/>
    <property type="match status" value="1"/>
</dbReference>
<dbReference type="Pfam" id="PF07495">
    <property type="entry name" value="Y_Y_Y"/>
    <property type="match status" value="1"/>
</dbReference>
<evidence type="ECO:0000256" key="1">
    <source>
        <dbReference type="ARBA" id="ARBA00000085"/>
    </source>
</evidence>
<dbReference type="SMART" id="SM00387">
    <property type="entry name" value="HATPase_c"/>
    <property type="match status" value="1"/>
</dbReference>
<dbReference type="SMART" id="SM00388">
    <property type="entry name" value="HisKA"/>
    <property type="match status" value="1"/>
</dbReference>
<dbReference type="SUPFAM" id="SSF55874">
    <property type="entry name" value="ATPase domain of HSP90 chaperone/DNA topoisomerase II/histidine kinase"/>
    <property type="match status" value="1"/>
</dbReference>
<dbReference type="InterPro" id="IPR011123">
    <property type="entry name" value="Y_Y_Y"/>
</dbReference>
<dbReference type="SUPFAM" id="SSF47384">
    <property type="entry name" value="Homodimeric domain of signal transducing histidine kinase"/>
    <property type="match status" value="1"/>
</dbReference>
<dbReference type="InterPro" id="IPR001789">
    <property type="entry name" value="Sig_transdc_resp-reg_receiver"/>
</dbReference>
<dbReference type="Gene3D" id="2.60.40.10">
    <property type="entry name" value="Immunoglobulins"/>
    <property type="match status" value="1"/>
</dbReference>
<dbReference type="InterPro" id="IPR011110">
    <property type="entry name" value="Reg_prop"/>
</dbReference>
<dbReference type="RefSeq" id="WP_101309855.1">
    <property type="nucleotide sequence ID" value="NZ_MVDE01000014.1"/>
</dbReference>
<keyword evidence="9" id="KW-0805">Transcription regulation</keyword>
<gene>
    <name evidence="17" type="ORF">BZG01_10810</name>
</gene>
<evidence type="ECO:0000313" key="18">
    <source>
        <dbReference type="Proteomes" id="UP000233618"/>
    </source>
</evidence>
<dbReference type="Pfam" id="PF00512">
    <property type="entry name" value="HisKA"/>
    <property type="match status" value="1"/>
</dbReference>
<feature type="modified residue" description="4-aspartylphosphate" evidence="12">
    <location>
        <position position="1161"/>
    </location>
</feature>
<sequence length="1365" mass="157428">MHRLIGIILFFVLSSFSIHAERQYSFLKVNSADGLVNNQVTCIHKDARGFIWIGTTAGLSRYDGSSFVNYKHKSSDSTSIIDNYIVGIQEDMNGNLWIKTRWSNIVYDINKEKFYSDLSLFLGQKGSEYNIENIYIDKNKKIWVKEFEKLYYQAIDSVTGRLRNDFPESKEESSLVVDFVHTNGDYYYLLSNGCVECFDGQDYKLKFKNDFLSGKLGADSLNTAIFIDAENDIWFYGNNDGLYQYQIKNDKWNHYTVHSDKIRLTSNIVKKVIQDDKGLIWVGTDHGGIDVINKFSGETTKIYHQSDNDKSLAQNSITELYMDNNNVIWIGTFKNGVSYYHESIHKFPQYRNFLSDESSLPYNDVNCFVEDKKGNLWIGTNGDGLIYFNRRNNTFKSYKFDEANSNSLINNVVVSLFIDSNGELWVGTFTGGLNRFNGKTFKKYQYSPNGNNGLTSNNIWSINEDNQQNLWIGTLGGGIVIFDRNNEIFKPVPNKGNVKLPAEYVNQIYKLDNGNMFIATANGVTFYDVKEQRYKNYPLVTRSGAPPLSSKNVNGVFEDSRGLLWIATREGLIVFDPNTSYSKHFTSEDGLPEDVFNCIQEDEFQSIWVSKSTGLSQIIVSKTAPDKEYSFQIYDFTEEDGLQDKEFNPNASYKTTNNELIFGGRNGFNLFESKNIKYNQILPKVVFTDFQVYNQSVSPGSKVKNVKLLESSIVSTKSIEIKHSMNVFSIGFTALNFFIPSKIKYQYKLEGFDDDWVSLDANRNRVTYTNLNPGDYYFKVKASNNDGIWNEDYAELRIIVLPPLYATPFAYLIYILLGIGILGYYRYSMLRKERLKFNVEQGRLQAERNHEMDEMKLRFLTNVSHEFRTPLTLILTPLDKLLKQTRSESDKRLLDTIERNAKQLLNLVNQLLDFRKLELHGLRYNPSYVDIVTFLNDVTHNFEDAFNKKRIKFTFEHSTEHFIFNFDKEKLEKVMMNLLSNALKFTHEKGNVKLKLEIKDEDGIVNIIIQDNGVGIDEEDIDKIFVRFYQSEKNKKLGLSGSGIGLNLAREMIQLHNGIIEVESERGKGAKFKVSLPIDKTVVVDNEDLERVDEDFARPQQESESSEKIKKPIILLVEDNIDFRSFMKETLQEQFKIYEAQDGQKGYDTVHKVLPDLIISDVMMPNVDGLELCTMLRKDIRTSHIPFILLTARTADEDKIKGLEIGADDYITKPFNMDLLLLRVRKLLEKRSQFQKQFQKTVDISPSEVQITSMDEKLIKKAVATVEKNISESKFSVEDLSRELGMSRVYLYKKLISITGKSPIEFIRIIRLKRGLQLLEKSQMNIAEIAYEVGFNSPRYFSKYFKEEYGILPTAYAKRHKEDGE</sequence>
<dbReference type="SMART" id="SM00342">
    <property type="entry name" value="HTH_ARAC"/>
    <property type="match status" value="1"/>
</dbReference>
<evidence type="ECO:0000256" key="3">
    <source>
        <dbReference type="ARBA" id="ARBA00022553"/>
    </source>
</evidence>
<keyword evidence="4" id="KW-0808">Transferase</keyword>
<keyword evidence="5" id="KW-0547">Nucleotide-binding</keyword>
<dbReference type="PANTHER" id="PTHR43547:SF2">
    <property type="entry name" value="HYBRID SIGNAL TRANSDUCTION HISTIDINE KINASE C"/>
    <property type="match status" value="1"/>
</dbReference>
<dbReference type="FunFam" id="2.60.40.10:FF:000791">
    <property type="entry name" value="Two-component system sensor histidine kinase/response regulator"/>
    <property type="match status" value="1"/>
</dbReference>
<dbReference type="EMBL" id="MVDE01000014">
    <property type="protein sequence ID" value="PKQ66509.1"/>
    <property type="molecule type" value="Genomic_DNA"/>
</dbReference>
<evidence type="ECO:0000256" key="7">
    <source>
        <dbReference type="ARBA" id="ARBA00022840"/>
    </source>
</evidence>
<dbReference type="PROSITE" id="PS01124">
    <property type="entry name" value="HTH_ARAC_FAMILY_2"/>
    <property type="match status" value="1"/>
</dbReference>
<dbReference type="Gene3D" id="1.10.287.130">
    <property type="match status" value="1"/>
</dbReference>
<comment type="caution">
    <text evidence="17">The sequence shown here is derived from an EMBL/GenBank/DDBJ whole genome shotgun (WGS) entry which is preliminary data.</text>
</comment>
<protein>
    <recommendedName>
        <fullName evidence="2">histidine kinase</fullName>
        <ecNumber evidence="2">2.7.13.3</ecNumber>
    </recommendedName>
</protein>
<dbReference type="PANTHER" id="PTHR43547">
    <property type="entry name" value="TWO-COMPONENT HISTIDINE KINASE"/>
    <property type="match status" value="1"/>
</dbReference>
<dbReference type="PROSITE" id="PS50109">
    <property type="entry name" value="HIS_KIN"/>
    <property type="match status" value="1"/>
</dbReference>
<dbReference type="FunFam" id="3.40.50.2300:FF:000138">
    <property type="entry name" value="Two-component system sensor histidine kinase/response regulator"/>
    <property type="match status" value="1"/>
</dbReference>
<dbReference type="InterPro" id="IPR003594">
    <property type="entry name" value="HATPase_dom"/>
</dbReference>
<dbReference type="FunFam" id="1.10.10.60:FF:000284">
    <property type="entry name" value="Two-component system sensor histidine kinase/response regulator"/>
    <property type="match status" value="1"/>
</dbReference>
<evidence type="ECO:0000256" key="9">
    <source>
        <dbReference type="ARBA" id="ARBA00023015"/>
    </source>
</evidence>
<evidence type="ECO:0000256" key="13">
    <source>
        <dbReference type="SAM" id="Phobius"/>
    </source>
</evidence>
<dbReference type="FunFam" id="1.10.287.130:FF:000045">
    <property type="entry name" value="Two-component system sensor histidine kinase/response regulator"/>
    <property type="match status" value="1"/>
</dbReference>
<feature type="transmembrane region" description="Helical" evidence="13">
    <location>
        <begin position="809"/>
        <end position="827"/>
    </location>
</feature>
<keyword evidence="7" id="KW-0067">ATP-binding</keyword>
<dbReference type="FunFam" id="3.30.565.10:FF:000037">
    <property type="entry name" value="Hybrid sensor histidine kinase/response regulator"/>
    <property type="match status" value="1"/>
</dbReference>
<dbReference type="InterPro" id="IPR018060">
    <property type="entry name" value="HTH_AraC"/>
</dbReference>
<dbReference type="PROSITE" id="PS00041">
    <property type="entry name" value="HTH_ARAC_FAMILY_1"/>
    <property type="match status" value="1"/>
</dbReference>
<evidence type="ECO:0000256" key="11">
    <source>
        <dbReference type="ARBA" id="ARBA00023163"/>
    </source>
</evidence>
<dbReference type="Pfam" id="PF00072">
    <property type="entry name" value="Response_reg"/>
    <property type="match status" value="1"/>
</dbReference>
<evidence type="ECO:0000256" key="8">
    <source>
        <dbReference type="ARBA" id="ARBA00023012"/>
    </source>
</evidence>
<comment type="catalytic activity">
    <reaction evidence="1">
        <text>ATP + protein L-histidine = ADP + protein N-phospho-L-histidine.</text>
        <dbReference type="EC" id="2.7.13.3"/>
    </reaction>
</comment>
<dbReference type="PRINTS" id="PR00344">
    <property type="entry name" value="BCTRLSENSOR"/>
</dbReference>
<evidence type="ECO:0000259" key="15">
    <source>
        <dbReference type="PROSITE" id="PS50109"/>
    </source>
</evidence>
<dbReference type="Pfam" id="PF02518">
    <property type="entry name" value="HATPase_c"/>
    <property type="match status" value="1"/>
</dbReference>
<dbReference type="CDD" id="cd17574">
    <property type="entry name" value="REC_OmpR"/>
    <property type="match status" value="1"/>
</dbReference>
<proteinExistence type="predicted"/>
<evidence type="ECO:0000259" key="16">
    <source>
        <dbReference type="PROSITE" id="PS50110"/>
    </source>
</evidence>
<keyword evidence="13" id="KW-0812">Transmembrane</keyword>
<dbReference type="InterPro" id="IPR036097">
    <property type="entry name" value="HisK_dim/P_sf"/>
</dbReference>
<dbReference type="Gene3D" id="2.130.10.10">
    <property type="entry name" value="YVTN repeat-like/Quinoprotein amine dehydrogenase"/>
    <property type="match status" value="2"/>
</dbReference>
<feature type="domain" description="Response regulatory" evidence="16">
    <location>
        <begin position="1113"/>
        <end position="1228"/>
    </location>
</feature>
<evidence type="ECO:0000256" key="12">
    <source>
        <dbReference type="PROSITE-ProRule" id="PRU00169"/>
    </source>
</evidence>
<evidence type="ECO:0000256" key="2">
    <source>
        <dbReference type="ARBA" id="ARBA00012438"/>
    </source>
</evidence>
<evidence type="ECO:0000256" key="4">
    <source>
        <dbReference type="ARBA" id="ARBA00022679"/>
    </source>
</evidence>
<dbReference type="SMART" id="SM00448">
    <property type="entry name" value="REC"/>
    <property type="match status" value="1"/>
</dbReference>
<dbReference type="Gene3D" id="1.10.10.60">
    <property type="entry name" value="Homeodomain-like"/>
    <property type="match status" value="1"/>
</dbReference>
<keyword evidence="10" id="KW-0238">DNA-binding</keyword>
<keyword evidence="13" id="KW-0472">Membrane</keyword>
<dbReference type="PROSITE" id="PS50110">
    <property type="entry name" value="RESPONSE_REGULATORY"/>
    <property type="match status" value="1"/>
</dbReference>
<organism evidence="17 18">
    <name type="scientific">Labilibaculum manganireducens</name>
    <dbReference type="NCBI Taxonomy" id="1940525"/>
    <lineage>
        <taxon>Bacteria</taxon>
        <taxon>Pseudomonadati</taxon>
        <taxon>Bacteroidota</taxon>
        <taxon>Bacteroidia</taxon>
        <taxon>Marinilabiliales</taxon>
        <taxon>Marinifilaceae</taxon>
        <taxon>Labilibaculum</taxon>
    </lineage>
</organism>
<dbReference type="InterPro" id="IPR018062">
    <property type="entry name" value="HTH_AraC-typ_CS"/>
</dbReference>
<evidence type="ECO:0000256" key="5">
    <source>
        <dbReference type="ARBA" id="ARBA00022741"/>
    </source>
</evidence>
<dbReference type="GO" id="GO:0005524">
    <property type="term" value="F:ATP binding"/>
    <property type="evidence" value="ECO:0007669"/>
    <property type="project" value="UniProtKB-KW"/>
</dbReference>
<dbReference type="Gene3D" id="3.40.50.2300">
    <property type="match status" value="1"/>
</dbReference>
<feature type="domain" description="Histidine kinase" evidence="15">
    <location>
        <begin position="862"/>
        <end position="1080"/>
    </location>
</feature>
<evidence type="ECO:0000313" key="17">
    <source>
        <dbReference type="EMBL" id="PKQ66509.1"/>
    </source>
</evidence>
<dbReference type="Proteomes" id="UP000233618">
    <property type="component" value="Unassembled WGS sequence"/>
</dbReference>
<dbReference type="InterPro" id="IPR005467">
    <property type="entry name" value="His_kinase_dom"/>
</dbReference>
<name>A0A2N3I880_9BACT</name>
<dbReference type="Pfam" id="PF12833">
    <property type="entry name" value="HTH_18"/>
    <property type="match status" value="1"/>
</dbReference>
<evidence type="ECO:0000259" key="14">
    <source>
        <dbReference type="PROSITE" id="PS01124"/>
    </source>
</evidence>
<dbReference type="InterPro" id="IPR009057">
    <property type="entry name" value="Homeodomain-like_sf"/>
</dbReference>
<dbReference type="GO" id="GO:0000155">
    <property type="term" value="F:phosphorelay sensor kinase activity"/>
    <property type="evidence" value="ECO:0007669"/>
    <property type="project" value="InterPro"/>
</dbReference>
<dbReference type="SUPFAM" id="SSF52172">
    <property type="entry name" value="CheY-like"/>
    <property type="match status" value="1"/>
</dbReference>
<dbReference type="CDD" id="cd00075">
    <property type="entry name" value="HATPase"/>
    <property type="match status" value="1"/>
</dbReference>
<keyword evidence="13" id="KW-1133">Transmembrane helix</keyword>
<dbReference type="InterPro" id="IPR003661">
    <property type="entry name" value="HisK_dim/P_dom"/>
</dbReference>
<dbReference type="EC" id="2.7.13.3" evidence="2"/>
<dbReference type="InterPro" id="IPR011006">
    <property type="entry name" value="CheY-like_superfamily"/>
</dbReference>